<feature type="region of interest" description="Disordered" evidence="1">
    <location>
        <begin position="1"/>
        <end position="37"/>
    </location>
</feature>
<proteinExistence type="predicted"/>
<name>A0ABQ7X5W3_BRANA</name>
<accession>A0ABQ7X5W3</accession>
<reference evidence="2 3" key="1">
    <citation type="submission" date="2021-05" db="EMBL/GenBank/DDBJ databases">
        <title>Genome Assembly of Synthetic Allotetraploid Brassica napus Reveals Homoeologous Exchanges between Subgenomes.</title>
        <authorList>
            <person name="Davis J.T."/>
        </authorList>
    </citation>
    <scope>NUCLEOTIDE SEQUENCE [LARGE SCALE GENOMIC DNA]</scope>
    <source>
        <strain evidence="3">cv. Da-Ae</strain>
        <tissue evidence="2">Seedling</tissue>
    </source>
</reference>
<organism evidence="2 3">
    <name type="scientific">Brassica napus</name>
    <name type="common">Rape</name>
    <dbReference type="NCBI Taxonomy" id="3708"/>
    <lineage>
        <taxon>Eukaryota</taxon>
        <taxon>Viridiplantae</taxon>
        <taxon>Streptophyta</taxon>
        <taxon>Embryophyta</taxon>
        <taxon>Tracheophyta</taxon>
        <taxon>Spermatophyta</taxon>
        <taxon>Magnoliopsida</taxon>
        <taxon>eudicotyledons</taxon>
        <taxon>Gunneridae</taxon>
        <taxon>Pentapetalae</taxon>
        <taxon>rosids</taxon>
        <taxon>malvids</taxon>
        <taxon>Brassicales</taxon>
        <taxon>Brassicaceae</taxon>
        <taxon>Brassiceae</taxon>
        <taxon>Brassica</taxon>
    </lineage>
</organism>
<dbReference type="EMBL" id="JAGKQM010001796">
    <property type="protein sequence ID" value="KAH0851297.1"/>
    <property type="molecule type" value="Genomic_DNA"/>
</dbReference>
<protein>
    <submittedName>
        <fullName evidence="2">Uncharacterized protein</fullName>
    </submittedName>
</protein>
<gene>
    <name evidence="2" type="ORF">HID58_094815</name>
</gene>
<sequence>MIGVSPPAEEGDDNAAEEGDDNAAGTALSSEDSYSPNKSVRVAELDLALGLSIGRNHSKCNQSVIKLWAGAREPTLCQKRIHHHQSIPVPFHLGRG</sequence>
<evidence type="ECO:0000313" key="2">
    <source>
        <dbReference type="EMBL" id="KAH0851297.1"/>
    </source>
</evidence>
<keyword evidence="3" id="KW-1185">Reference proteome</keyword>
<comment type="caution">
    <text evidence="2">The sequence shown here is derived from an EMBL/GenBank/DDBJ whole genome shotgun (WGS) entry which is preliminary data.</text>
</comment>
<feature type="compositionally biased region" description="Polar residues" evidence="1">
    <location>
        <begin position="27"/>
        <end position="37"/>
    </location>
</feature>
<feature type="compositionally biased region" description="Acidic residues" evidence="1">
    <location>
        <begin position="9"/>
        <end position="21"/>
    </location>
</feature>
<evidence type="ECO:0000313" key="3">
    <source>
        <dbReference type="Proteomes" id="UP000824890"/>
    </source>
</evidence>
<dbReference type="Proteomes" id="UP000824890">
    <property type="component" value="Unassembled WGS sequence"/>
</dbReference>
<evidence type="ECO:0000256" key="1">
    <source>
        <dbReference type="SAM" id="MobiDB-lite"/>
    </source>
</evidence>